<reference evidence="2" key="1">
    <citation type="journal article" date="2017" name="Appl. Environ. Microbiol.">
        <title>Genomic analysis of Calderihabitans maritimus KKC1, a thermophilic hydrogenogenic carboxydotrophic bacterium isolated from marine sediment.</title>
        <authorList>
            <person name="Omae K."/>
            <person name="Yoneda Y."/>
            <person name="Fukuyama Y."/>
            <person name="Yoshida T."/>
            <person name="Sako Y."/>
        </authorList>
    </citation>
    <scope>NUCLEOTIDE SEQUENCE [LARGE SCALE GENOMIC DNA]</scope>
    <source>
        <strain evidence="2">KKC1</strain>
    </source>
</reference>
<accession>A0A1Z5HUT3</accession>
<dbReference type="AlphaFoldDB" id="A0A1Z5HUT3"/>
<evidence type="ECO:0000313" key="2">
    <source>
        <dbReference type="Proteomes" id="UP000197032"/>
    </source>
</evidence>
<protein>
    <submittedName>
        <fullName evidence="1">Uncharacterized protein</fullName>
    </submittedName>
</protein>
<name>A0A1Z5HUT3_9FIRM</name>
<dbReference type="Proteomes" id="UP000197032">
    <property type="component" value="Unassembled WGS sequence"/>
</dbReference>
<dbReference type="EMBL" id="BDGJ01000116">
    <property type="protein sequence ID" value="GAW93107.1"/>
    <property type="molecule type" value="Genomic_DNA"/>
</dbReference>
<proteinExistence type="predicted"/>
<comment type="caution">
    <text evidence="1">The sequence shown here is derived from an EMBL/GenBank/DDBJ whole genome shotgun (WGS) entry which is preliminary data.</text>
</comment>
<sequence>MRKCFPKMLEIDGKYGIITDKEQQKNSKFVYKGKPVERQGRKATGSKAVRL</sequence>
<organism evidence="1 2">
    <name type="scientific">Calderihabitans maritimus</name>
    <dbReference type="NCBI Taxonomy" id="1246530"/>
    <lineage>
        <taxon>Bacteria</taxon>
        <taxon>Bacillati</taxon>
        <taxon>Bacillota</taxon>
        <taxon>Clostridia</taxon>
        <taxon>Neomoorellales</taxon>
        <taxon>Calderihabitantaceae</taxon>
        <taxon>Calderihabitans</taxon>
    </lineage>
</organism>
<evidence type="ECO:0000313" key="1">
    <source>
        <dbReference type="EMBL" id="GAW93107.1"/>
    </source>
</evidence>
<gene>
    <name evidence="1" type="ORF">KKC1_22480</name>
</gene>
<keyword evidence="2" id="KW-1185">Reference proteome</keyword>